<dbReference type="PANTHER" id="PTHR30290">
    <property type="entry name" value="PERIPLASMIC BINDING COMPONENT OF ABC TRANSPORTER"/>
    <property type="match status" value="1"/>
</dbReference>
<feature type="domain" description="Solute-binding protein family 5" evidence="1">
    <location>
        <begin position="2"/>
        <end position="173"/>
    </location>
</feature>
<organism evidence="2">
    <name type="scientific">human gut metagenome</name>
    <dbReference type="NCBI Taxonomy" id="408170"/>
    <lineage>
        <taxon>unclassified sequences</taxon>
        <taxon>metagenomes</taxon>
        <taxon>organismal metagenomes</taxon>
    </lineage>
</organism>
<evidence type="ECO:0000259" key="1">
    <source>
        <dbReference type="Pfam" id="PF00496"/>
    </source>
</evidence>
<dbReference type="Gene3D" id="3.10.105.10">
    <property type="entry name" value="Dipeptide-binding Protein, Domain 3"/>
    <property type="match status" value="1"/>
</dbReference>
<reference evidence="2" key="1">
    <citation type="journal article" date="2013" name="Environ. Microbiol.">
        <title>Microbiota from the distal guts of lean and obese adolescents exhibit partial functional redundancy besides clear differences in community structure.</title>
        <authorList>
            <person name="Ferrer M."/>
            <person name="Ruiz A."/>
            <person name="Lanza F."/>
            <person name="Haange S.B."/>
            <person name="Oberbach A."/>
            <person name="Till H."/>
            <person name="Bargiela R."/>
            <person name="Campoy C."/>
            <person name="Segura M.T."/>
            <person name="Richter M."/>
            <person name="von Bergen M."/>
            <person name="Seifert J."/>
            <person name="Suarez A."/>
        </authorList>
    </citation>
    <scope>NUCLEOTIDE SEQUENCE</scope>
</reference>
<accession>K1SA30</accession>
<dbReference type="InterPro" id="IPR000914">
    <property type="entry name" value="SBP_5_dom"/>
</dbReference>
<dbReference type="SUPFAM" id="SSF53850">
    <property type="entry name" value="Periplasmic binding protein-like II"/>
    <property type="match status" value="1"/>
</dbReference>
<name>K1SA30_9ZZZZ</name>
<sequence length="177" mass="19313">YPIGSGRYKYIKKDSKTYLKAIVSENFNPYITTINLVNIASADSIDNAVNIGNISYAFRDLSSSVNKRITCTKKLVNMNNLVYIGINSLSGITANAQIRKAISLACDRTVFAQSAYNGYATAATSPFNPQASIAQNVKIFSSEADSITAKQALNQSMIDSKELKINILVNKNNNRIA</sequence>
<dbReference type="AlphaFoldDB" id="K1SA30"/>
<evidence type="ECO:0000313" key="2">
    <source>
        <dbReference type="EMBL" id="EKC44341.1"/>
    </source>
</evidence>
<protein>
    <submittedName>
        <fullName evidence="2">AppA</fullName>
    </submittedName>
</protein>
<feature type="non-terminal residue" evidence="2">
    <location>
        <position position="1"/>
    </location>
</feature>
<comment type="caution">
    <text evidence="2">The sequence shown here is derived from an EMBL/GenBank/DDBJ whole genome shotgun (WGS) entry which is preliminary data.</text>
</comment>
<dbReference type="EMBL" id="AJWY01014230">
    <property type="protein sequence ID" value="EKC44341.1"/>
    <property type="molecule type" value="Genomic_DNA"/>
</dbReference>
<dbReference type="GO" id="GO:1904680">
    <property type="term" value="F:peptide transmembrane transporter activity"/>
    <property type="evidence" value="ECO:0007669"/>
    <property type="project" value="TreeGrafter"/>
</dbReference>
<gene>
    <name evidence="2" type="ORF">LEA_20694</name>
</gene>
<dbReference type="InterPro" id="IPR039424">
    <property type="entry name" value="SBP_5"/>
</dbReference>
<dbReference type="GO" id="GO:0015833">
    <property type="term" value="P:peptide transport"/>
    <property type="evidence" value="ECO:0007669"/>
    <property type="project" value="TreeGrafter"/>
</dbReference>
<dbReference type="Gene3D" id="3.40.190.10">
    <property type="entry name" value="Periplasmic binding protein-like II"/>
    <property type="match status" value="1"/>
</dbReference>
<proteinExistence type="predicted"/>
<feature type="non-terminal residue" evidence="2">
    <location>
        <position position="177"/>
    </location>
</feature>
<dbReference type="Pfam" id="PF00496">
    <property type="entry name" value="SBP_bac_5"/>
    <property type="match status" value="1"/>
</dbReference>